<name>A0A4V3BQS6_SCAGO</name>
<proteinExistence type="predicted"/>
<evidence type="ECO:0000313" key="2">
    <source>
        <dbReference type="Proteomes" id="UP000295530"/>
    </source>
</evidence>
<evidence type="ECO:0000313" key="1">
    <source>
        <dbReference type="EMBL" id="TDN64280.1"/>
    </source>
</evidence>
<gene>
    <name evidence="1" type="ORF">EC847_101205</name>
</gene>
<organism evidence="1 2">
    <name type="scientific">Scandinavium goeteborgense</name>
    <dbReference type="NCBI Taxonomy" id="1851514"/>
    <lineage>
        <taxon>Bacteria</taxon>
        <taxon>Pseudomonadati</taxon>
        <taxon>Pseudomonadota</taxon>
        <taxon>Gammaproteobacteria</taxon>
        <taxon>Enterobacterales</taxon>
        <taxon>Enterobacteriaceae</taxon>
        <taxon>Scandinavium</taxon>
    </lineage>
</organism>
<comment type="caution">
    <text evidence="1">The sequence shown here is derived from an EMBL/GenBank/DDBJ whole genome shotgun (WGS) entry which is preliminary data.</text>
</comment>
<dbReference type="EMBL" id="SNVX01000001">
    <property type="protein sequence ID" value="TDN64280.1"/>
    <property type="molecule type" value="Genomic_DNA"/>
</dbReference>
<dbReference type="Proteomes" id="UP000295530">
    <property type="component" value="Unassembled WGS sequence"/>
</dbReference>
<dbReference type="AlphaFoldDB" id="A0A4V3BQS6"/>
<sequence>MSFGKLDIEQLTYILTHTRSLMSKDESPYICPDTIVGSLLRIVHCLNARDSFTQALESIPANKRDSTKARMDAMVQRLANGGRLSKDSFPPEGPLPGRAGKPAKHFYAFKKIPIRAYGWYSERYEKTFFISHYIYKNQDKLASKDTTKVQGNWTRIEVDGDEK</sequence>
<keyword evidence="2" id="KW-1185">Reference proteome</keyword>
<reference evidence="1 2" key="1">
    <citation type="submission" date="2019-03" db="EMBL/GenBank/DDBJ databases">
        <title>Genomic analyses of the natural microbiome of Caenorhabditis elegans.</title>
        <authorList>
            <person name="Samuel B."/>
        </authorList>
    </citation>
    <scope>NUCLEOTIDE SEQUENCE [LARGE SCALE GENOMIC DNA]</scope>
    <source>
        <strain evidence="1 2">BIGb0156</strain>
    </source>
</reference>
<protein>
    <submittedName>
        <fullName evidence="1">Uncharacterized protein</fullName>
    </submittedName>
</protein>
<accession>A0A4V3BQS6</accession>